<evidence type="ECO:0000256" key="2">
    <source>
        <dbReference type="SAM" id="SignalP"/>
    </source>
</evidence>
<dbReference type="AlphaFoldDB" id="A0A9P3UMT7"/>
<keyword evidence="2" id="KW-0732">Signal</keyword>
<dbReference type="Proteomes" id="UP001063166">
    <property type="component" value="Unassembled WGS sequence"/>
</dbReference>
<accession>A0A9P3UMT7</accession>
<feature type="signal peptide" evidence="2">
    <location>
        <begin position="1"/>
        <end position="17"/>
    </location>
</feature>
<comment type="caution">
    <text evidence="3">The sequence shown here is derived from an EMBL/GenBank/DDBJ whole genome shotgun (WGS) entry which is preliminary data.</text>
</comment>
<feature type="compositionally biased region" description="Basic and acidic residues" evidence="1">
    <location>
        <begin position="190"/>
        <end position="202"/>
    </location>
</feature>
<gene>
    <name evidence="3" type="ORF">LshimejAT787_0601400</name>
</gene>
<evidence type="ECO:0000256" key="1">
    <source>
        <dbReference type="SAM" id="MobiDB-lite"/>
    </source>
</evidence>
<keyword evidence="4" id="KW-1185">Reference proteome</keyword>
<proteinExistence type="predicted"/>
<organism evidence="3 4">
    <name type="scientific">Lyophyllum shimeji</name>
    <name type="common">Hon-shimeji</name>
    <name type="synonym">Tricholoma shimeji</name>
    <dbReference type="NCBI Taxonomy" id="47721"/>
    <lineage>
        <taxon>Eukaryota</taxon>
        <taxon>Fungi</taxon>
        <taxon>Dikarya</taxon>
        <taxon>Basidiomycota</taxon>
        <taxon>Agaricomycotina</taxon>
        <taxon>Agaricomycetes</taxon>
        <taxon>Agaricomycetidae</taxon>
        <taxon>Agaricales</taxon>
        <taxon>Tricholomatineae</taxon>
        <taxon>Lyophyllaceae</taxon>
        <taxon>Lyophyllum</taxon>
    </lineage>
</organism>
<feature type="chain" id="PRO_5040286811" evidence="2">
    <location>
        <begin position="18"/>
        <end position="208"/>
    </location>
</feature>
<name>A0A9P3UMT7_LYOSH</name>
<feature type="compositionally biased region" description="Pro residues" evidence="1">
    <location>
        <begin position="133"/>
        <end position="165"/>
    </location>
</feature>
<evidence type="ECO:0000313" key="3">
    <source>
        <dbReference type="EMBL" id="GLB38978.1"/>
    </source>
</evidence>
<dbReference type="OrthoDB" id="2576580at2759"/>
<sequence>MMLTRFALAAALVGAAAADFKILAPSADVWWVAKSQNTLTWTCKESPPHDTFTVLVANKDVKILTAPIAIIGIQNNFDCSKLITQDQLTAPAGTGYTIQFANTLNQSDIFATSQEFEIKALAPPTQPPHQASAPPPPPPPPPAPHPGPTPPTPPTPPSPSPPPPRRSTASAWASAWVSWASSPACSFRPGQRERERERERSAGDVAWF</sequence>
<feature type="region of interest" description="Disordered" evidence="1">
    <location>
        <begin position="123"/>
        <end position="208"/>
    </location>
</feature>
<reference evidence="3" key="1">
    <citation type="submission" date="2022-07" db="EMBL/GenBank/DDBJ databases">
        <title>The genome of Lyophyllum shimeji provides insight into the initial evolution of ectomycorrhizal fungal genome.</title>
        <authorList>
            <person name="Kobayashi Y."/>
            <person name="Shibata T."/>
            <person name="Hirakawa H."/>
            <person name="Shigenobu S."/>
            <person name="Nishiyama T."/>
            <person name="Yamada A."/>
            <person name="Hasebe M."/>
            <person name="Kawaguchi M."/>
        </authorList>
    </citation>
    <scope>NUCLEOTIDE SEQUENCE</scope>
    <source>
        <strain evidence="3">AT787</strain>
    </source>
</reference>
<dbReference type="EMBL" id="BRPK01000006">
    <property type="protein sequence ID" value="GLB38978.1"/>
    <property type="molecule type" value="Genomic_DNA"/>
</dbReference>
<evidence type="ECO:0000313" key="4">
    <source>
        <dbReference type="Proteomes" id="UP001063166"/>
    </source>
</evidence>
<protein>
    <submittedName>
        <fullName evidence="3">Uncharacterized protein</fullName>
    </submittedName>
</protein>
<feature type="compositionally biased region" description="Low complexity" evidence="1">
    <location>
        <begin position="166"/>
        <end position="184"/>
    </location>
</feature>